<dbReference type="Gene3D" id="3.40.50.300">
    <property type="entry name" value="P-loop containing nucleotide triphosphate hydrolases"/>
    <property type="match status" value="1"/>
</dbReference>
<reference evidence="1" key="3">
    <citation type="submission" date="2016-05" db="EMBL/GenBank/DDBJ databases">
        <title>WGS assembly of Xenopus tropicalis.</title>
        <authorList>
            <person name="Sessions A."/>
            <person name="Jenkins J."/>
            <person name="Mitros T."/>
            <person name="Lyons J.T."/>
            <person name="Dichmann D.S."/>
            <person name="Robert J."/>
            <person name="Harland R.M."/>
            <person name="Rokhsar D.S."/>
        </authorList>
    </citation>
    <scope>NUCLEOTIDE SEQUENCE</scope>
    <source>
        <strain evidence="1">Nigerian</strain>
    </source>
</reference>
<dbReference type="SUPFAM" id="SSF52540">
    <property type="entry name" value="P-loop containing nucleoside triphosphate hydrolases"/>
    <property type="match status" value="1"/>
</dbReference>
<feature type="non-terminal residue" evidence="1">
    <location>
        <position position="1"/>
    </location>
</feature>
<dbReference type="EMBL" id="KV460949">
    <property type="protein sequence ID" value="OCA15136.1"/>
    <property type="molecule type" value="Genomic_DNA"/>
</dbReference>
<gene>
    <name evidence="1" type="ORF">XENTR_v900304402mg</name>
</gene>
<dbReference type="InterPro" id="IPR027417">
    <property type="entry name" value="P-loop_NTPase"/>
</dbReference>
<feature type="non-terminal residue" evidence="1">
    <location>
        <position position="76"/>
    </location>
</feature>
<evidence type="ECO:0000313" key="1">
    <source>
        <dbReference type="EMBL" id="OCA15136.1"/>
    </source>
</evidence>
<protein>
    <submittedName>
        <fullName evidence="1">Uncharacterized protein</fullName>
    </submittedName>
</protein>
<accession>A0A1B8XWV3</accession>
<proteinExistence type="predicted"/>
<reference evidence="1" key="2">
    <citation type="journal article" date="2010" name="Science">
        <title>The genome of the Western clawed frog Xenopus tropicalis.</title>
        <authorList>
            <person name="Hellsten U."/>
            <person name="Harland R.M."/>
            <person name="Gilchrist M.J."/>
            <person name="Hendrix D."/>
            <person name="Jurka J."/>
            <person name="Kapitonov V."/>
            <person name="Ovcharenko I."/>
            <person name="Putnam N.H."/>
            <person name="Shu S."/>
            <person name="Taher L."/>
            <person name="Blitz I.L."/>
            <person name="Blumberg B."/>
            <person name="Dichmann D.S."/>
            <person name="Dubchak I."/>
            <person name="Amaya E."/>
            <person name="Detter J.C."/>
            <person name="Fletcher R."/>
            <person name="Gerhard D.S."/>
            <person name="Goodstein D."/>
            <person name="Graves T."/>
            <person name="Grigoriev I.V."/>
            <person name="Grimwood J."/>
            <person name="Kawashima T."/>
            <person name="Lindquist E."/>
            <person name="Lucas S.M."/>
            <person name="Mead P.E."/>
            <person name="Mitros T."/>
            <person name="Ogino H."/>
            <person name="Ohta Y."/>
            <person name="Poliakov A.V."/>
            <person name="Pollet N."/>
            <person name="Robert J."/>
            <person name="Salamov A."/>
            <person name="Sater A.K."/>
            <person name="Schmutz J."/>
            <person name="Terry A."/>
            <person name="Vize P.D."/>
            <person name="Warren W.C."/>
            <person name="Wells D."/>
            <person name="Wills A."/>
            <person name="Wilson R.K."/>
            <person name="Zimmerman L.B."/>
            <person name="Zorn A.M."/>
            <person name="Grainger R."/>
            <person name="Grammer T."/>
            <person name="Khokha M.K."/>
            <person name="Richardson P.M."/>
            <person name="Rokhsar D.S."/>
        </authorList>
    </citation>
    <scope>NUCLEOTIDE SEQUENCE [LARGE SCALE GENOMIC DNA]</scope>
    <source>
        <strain evidence="1">Nigerian</strain>
    </source>
</reference>
<reference evidence="1" key="1">
    <citation type="submission" date="2009-11" db="EMBL/GenBank/DDBJ databases">
        <authorList>
            <consortium name="US DOE Joint Genome Institute (JGI-PGF)"/>
            <person name="Ottilar R."/>
            <person name="Schmutz J."/>
            <person name="Salamov A."/>
            <person name="Cheng J.F."/>
            <person name="Lucas S."/>
            <person name="Pitluck S."/>
            <person name="Gundlach H."/>
            <person name="Guo Y."/>
            <person name="Haberer G."/>
            <person name="Nasrallah J."/>
            <person name="Mayer K.F.X."/>
            <person name="van de Peer Y."/>
            <person name="Weigel D."/>
            <person name="Grigoriev I.V."/>
        </authorList>
    </citation>
    <scope>NUCLEOTIDE SEQUENCE</scope>
    <source>
        <strain evidence="1">Nigerian</strain>
    </source>
</reference>
<name>A0A1B8XWV3_XENTR</name>
<dbReference type="AlphaFoldDB" id="A0A1B8XWV3"/>
<organism evidence="1">
    <name type="scientific">Xenopus tropicalis</name>
    <name type="common">Western clawed frog</name>
    <name type="synonym">Silurana tropicalis</name>
    <dbReference type="NCBI Taxonomy" id="8364"/>
    <lineage>
        <taxon>Eukaryota</taxon>
        <taxon>Metazoa</taxon>
        <taxon>Chordata</taxon>
        <taxon>Craniata</taxon>
        <taxon>Vertebrata</taxon>
        <taxon>Euteleostomi</taxon>
        <taxon>Amphibia</taxon>
        <taxon>Batrachia</taxon>
        <taxon>Anura</taxon>
        <taxon>Pipoidea</taxon>
        <taxon>Pipidae</taxon>
        <taxon>Xenopodinae</taxon>
        <taxon>Xenopus</taxon>
        <taxon>Silurana</taxon>
    </lineage>
</organism>
<sequence>INEDHVTLLGGTLIGYVGLSTDPAVGEMAQEAQRIPVAMGHIEGVPLLGSTCDAWDSIYNFQARGDDILIATFPKS</sequence>